<reference evidence="5 6" key="1">
    <citation type="submission" date="2024-05" db="EMBL/GenBank/DDBJ databases">
        <title>Genome sequencing and assembly of Indian major carp, Cirrhinus mrigala (Hamilton, 1822).</title>
        <authorList>
            <person name="Mohindra V."/>
            <person name="Chowdhury L.M."/>
            <person name="Lal K."/>
            <person name="Jena J.K."/>
        </authorList>
    </citation>
    <scope>NUCLEOTIDE SEQUENCE [LARGE SCALE GENOMIC DNA]</scope>
    <source>
        <strain evidence="5">CM1030</strain>
        <tissue evidence="5">Blood</tissue>
    </source>
</reference>
<gene>
    <name evidence="5" type="ORF">M9458_024305</name>
</gene>
<dbReference type="SUPFAM" id="SSF48264">
    <property type="entry name" value="Cytochrome P450"/>
    <property type="match status" value="1"/>
</dbReference>
<dbReference type="PANTHER" id="PTHR24291:SF210">
    <property type="entry name" value="CYTOCHROME P450 FAMILY 4 SUBFAMILY F MEMBER 11"/>
    <property type="match status" value="1"/>
</dbReference>
<evidence type="ECO:0000256" key="4">
    <source>
        <dbReference type="ARBA" id="ARBA00048642"/>
    </source>
</evidence>
<dbReference type="Pfam" id="PF00067">
    <property type="entry name" value="p450"/>
    <property type="match status" value="1"/>
</dbReference>
<comment type="similarity">
    <text evidence="1">Belongs to the cytochrome P450 family.</text>
</comment>
<feature type="non-terminal residue" evidence="5">
    <location>
        <position position="137"/>
    </location>
</feature>
<comment type="catalytic activity">
    <reaction evidence="3">
        <text>testosterone + 3 reduced [NADPH--hemoprotein reductase] + 3 O2 = 17beta-estradiol + formate + 3 oxidized [NADPH--hemoprotein reductase] + 4 H2O + 4 H(+)</text>
        <dbReference type="Rhea" id="RHEA:38191"/>
        <dbReference type="Rhea" id="RHEA-COMP:11964"/>
        <dbReference type="Rhea" id="RHEA-COMP:11965"/>
        <dbReference type="ChEBI" id="CHEBI:15377"/>
        <dbReference type="ChEBI" id="CHEBI:15378"/>
        <dbReference type="ChEBI" id="CHEBI:15379"/>
        <dbReference type="ChEBI" id="CHEBI:15740"/>
        <dbReference type="ChEBI" id="CHEBI:16469"/>
        <dbReference type="ChEBI" id="CHEBI:17347"/>
        <dbReference type="ChEBI" id="CHEBI:57618"/>
        <dbReference type="ChEBI" id="CHEBI:58210"/>
        <dbReference type="EC" id="1.14.14.14"/>
    </reaction>
</comment>
<dbReference type="InterPro" id="IPR001128">
    <property type="entry name" value="Cyt_P450"/>
</dbReference>
<organism evidence="5 6">
    <name type="scientific">Cirrhinus mrigala</name>
    <name type="common">Mrigala</name>
    <dbReference type="NCBI Taxonomy" id="683832"/>
    <lineage>
        <taxon>Eukaryota</taxon>
        <taxon>Metazoa</taxon>
        <taxon>Chordata</taxon>
        <taxon>Craniata</taxon>
        <taxon>Vertebrata</taxon>
        <taxon>Euteleostomi</taxon>
        <taxon>Actinopterygii</taxon>
        <taxon>Neopterygii</taxon>
        <taxon>Teleostei</taxon>
        <taxon>Ostariophysi</taxon>
        <taxon>Cypriniformes</taxon>
        <taxon>Cyprinidae</taxon>
        <taxon>Labeoninae</taxon>
        <taxon>Labeonini</taxon>
        <taxon>Cirrhinus</taxon>
    </lineage>
</organism>
<proteinExistence type="inferred from homology"/>
<evidence type="ECO:0000313" key="6">
    <source>
        <dbReference type="Proteomes" id="UP001529510"/>
    </source>
</evidence>
<evidence type="ECO:0000313" key="5">
    <source>
        <dbReference type="EMBL" id="KAL0178863.1"/>
    </source>
</evidence>
<dbReference type="InterPro" id="IPR036396">
    <property type="entry name" value="Cyt_P450_sf"/>
</dbReference>
<keyword evidence="6" id="KW-1185">Reference proteome</keyword>
<dbReference type="Gene3D" id="1.10.630.10">
    <property type="entry name" value="Cytochrome P450"/>
    <property type="match status" value="1"/>
</dbReference>
<comment type="caution">
    <text evidence="5">The sequence shown here is derived from an EMBL/GenBank/DDBJ whole genome shotgun (WGS) entry which is preliminary data.</text>
</comment>
<feature type="non-terminal residue" evidence="5">
    <location>
        <position position="1"/>
    </location>
</feature>
<dbReference type="AlphaFoldDB" id="A0ABD0PZJ4"/>
<dbReference type="InterPro" id="IPR050196">
    <property type="entry name" value="Cytochrome_P450_Monoox"/>
</dbReference>
<sequence length="137" mass="16217">AKWRRLLAEEQNSLDMFEHMSSMTLDSLLKCTFSCDSHCQGKPSEYISAILELSKLLVQRQHYLPYHWDWLYWRTEQGRRFRKACDIVHAFTAKIVQERRSQLDQQGSAKKQTENLEYTGGYKKKDTDLIDLLLLSK</sequence>
<evidence type="ECO:0000256" key="1">
    <source>
        <dbReference type="ARBA" id="ARBA00010617"/>
    </source>
</evidence>
<dbReference type="GO" id="GO:0070330">
    <property type="term" value="F:aromatase activity"/>
    <property type="evidence" value="ECO:0007669"/>
    <property type="project" value="UniProtKB-EC"/>
</dbReference>
<protein>
    <submittedName>
        <fullName evidence="5">Uncharacterized protein</fullName>
    </submittedName>
</protein>
<dbReference type="EMBL" id="JAMKFB020000012">
    <property type="protein sequence ID" value="KAL0178863.1"/>
    <property type="molecule type" value="Genomic_DNA"/>
</dbReference>
<dbReference type="Proteomes" id="UP001529510">
    <property type="component" value="Unassembled WGS sequence"/>
</dbReference>
<dbReference type="PANTHER" id="PTHR24291">
    <property type="entry name" value="CYTOCHROME P450 FAMILY 4"/>
    <property type="match status" value="1"/>
</dbReference>
<comment type="catalytic activity">
    <reaction evidence="4">
        <text>androst-4-ene-3,17-dione + 3 reduced [NADPH--hemoprotein reductase] + 3 O2 = estrone + formate + 3 oxidized [NADPH--hemoprotein reductase] + 4 H2O + 4 H(+)</text>
        <dbReference type="Rhea" id="RHEA:38195"/>
        <dbReference type="Rhea" id="RHEA-COMP:11964"/>
        <dbReference type="Rhea" id="RHEA-COMP:11965"/>
        <dbReference type="ChEBI" id="CHEBI:15377"/>
        <dbReference type="ChEBI" id="CHEBI:15378"/>
        <dbReference type="ChEBI" id="CHEBI:15379"/>
        <dbReference type="ChEBI" id="CHEBI:15740"/>
        <dbReference type="ChEBI" id="CHEBI:16422"/>
        <dbReference type="ChEBI" id="CHEBI:17263"/>
        <dbReference type="ChEBI" id="CHEBI:57618"/>
        <dbReference type="ChEBI" id="CHEBI:58210"/>
        <dbReference type="EC" id="1.14.14.14"/>
    </reaction>
</comment>
<evidence type="ECO:0000256" key="2">
    <source>
        <dbReference type="ARBA" id="ARBA00037202"/>
    </source>
</evidence>
<comment type="function">
    <text evidence="2">Catalyzes the formation of aromatic C18 estrogens from C19 androgens.</text>
</comment>
<evidence type="ECO:0000256" key="3">
    <source>
        <dbReference type="ARBA" id="ARBA00047938"/>
    </source>
</evidence>
<name>A0ABD0PZJ4_CIRMR</name>
<accession>A0ABD0PZJ4</accession>